<dbReference type="Pfam" id="PF04237">
    <property type="entry name" value="YjbR"/>
    <property type="match status" value="1"/>
</dbReference>
<dbReference type="InterPro" id="IPR058532">
    <property type="entry name" value="YjbR/MT2646/Rv2570-like"/>
</dbReference>
<comment type="caution">
    <text evidence="1">The sequence shown here is derived from an EMBL/GenBank/DDBJ whole genome shotgun (WGS) entry which is preliminary data.</text>
</comment>
<gene>
    <name evidence="1" type="ORF">LMF89_08625</name>
</gene>
<evidence type="ECO:0000313" key="1">
    <source>
        <dbReference type="EMBL" id="MCC5465423.1"/>
    </source>
</evidence>
<organism evidence="1 2">
    <name type="scientific">Pelosinus baikalensis</name>
    <dbReference type="NCBI Taxonomy" id="2892015"/>
    <lineage>
        <taxon>Bacteria</taxon>
        <taxon>Bacillati</taxon>
        <taxon>Bacillota</taxon>
        <taxon>Negativicutes</taxon>
        <taxon>Selenomonadales</taxon>
        <taxon>Sporomusaceae</taxon>
        <taxon>Pelosinus</taxon>
    </lineage>
</organism>
<dbReference type="EMBL" id="JAJHJB010000009">
    <property type="protein sequence ID" value="MCC5465423.1"/>
    <property type="molecule type" value="Genomic_DNA"/>
</dbReference>
<dbReference type="InterPro" id="IPR007351">
    <property type="entry name" value="YjbR"/>
</dbReference>
<dbReference type="PANTHER" id="PTHR35145">
    <property type="entry name" value="CYTOPLASMIC PROTEIN-RELATED"/>
    <property type="match status" value="1"/>
</dbReference>
<dbReference type="Proteomes" id="UP001165492">
    <property type="component" value="Unassembled WGS sequence"/>
</dbReference>
<dbReference type="RefSeq" id="WP_229534674.1">
    <property type="nucleotide sequence ID" value="NZ_JAJHJB010000009.1"/>
</dbReference>
<dbReference type="InterPro" id="IPR038056">
    <property type="entry name" value="YjbR-like_sf"/>
</dbReference>
<keyword evidence="1" id="KW-0238">DNA-binding</keyword>
<sequence>MEEERLKLNSRDLYLYCLTKPGSIEDYPFGADVIVIKVASKIFALLSRRHGQDILSLKCDPDYSELLRQQCPSITPGYHLNKRHWNTLLLDGSIPEKEIRGLIDHSYELVYKSLPRRKRMGDQEDW</sequence>
<dbReference type="SUPFAM" id="SSF142906">
    <property type="entry name" value="YjbR-like"/>
    <property type="match status" value="1"/>
</dbReference>
<dbReference type="GO" id="GO:0003677">
    <property type="term" value="F:DNA binding"/>
    <property type="evidence" value="ECO:0007669"/>
    <property type="project" value="UniProtKB-KW"/>
</dbReference>
<accession>A0ABS8HQI0</accession>
<dbReference type="PANTHER" id="PTHR35145:SF1">
    <property type="entry name" value="CYTOPLASMIC PROTEIN"/>
    <property type="match status" value="1"/>
</dbReference>
<proteinExistence type="predicted"/>
<dbReference type="Gene3D" id="3.90.1150.30">
    <property type="match status" value="1"/>
</dbReference>
<protein>
    <submittedName>
        <fullName evidence="1">MmcQ/YjbR family DNA-binding protein</fullName>
    </submittedName>
</protein>
<reference evidence="1" key="1">
    <citation type="submission" date="2021-11" db="EMBL/GenBank/DDBJ databases">
        <title>Description of a new species Pelosinus isolated from the bottom sediments of Lake Baikal.</title>
        <authorList>
            <person name="Zakharyuk A."/>
        </authorList>
    </citation>
    <scope>NUCLEOTIDE SEQUENCE</scope>
    <source>
        <strain evidence="1">Bkl1</strain>
    </source>
</reference>
<evidence type="ECO:0000313" key="2">
    <source>
        <dbReference type="Proteomes" id="UP001165492"/>
    </source>
</evidence>
<name>A0ABS8HQI0_9FIRM</name>
<keyword evidence="2" id="KW-1185">Reference proteome</keyword>